<gene>
    <name evidence="1" type="ORF">PRUPE_4G267900</name>
</gene>
<accession>A0A251PRJ6</accession>
<dbReference type="EMBL" id="CM007654">
    <property type="protein sequence ID" value="ONI14193.1"/>
    <property type="molecule type" value="Genomic_DNA"/>
</dbReference>
<proteinExistence type="predicted"/>
<keyword evidence="2" id="KW-1185">Reference proteome</keyword>
<protein>
    <submittedName>
        <fullName evidence="1">Uncharacterized protein</fullName>
    </submittedName>
</protein>
<dbReference type="Gramene" id="ONI14193">
    <property type="protein sequence ID" value="ONI14193"/>
    <property type="gene ID" value="PRUPE_4G267900"/>
</dbReference>
<sequence>MAMQQILNLRVVKRAYLDFVAHVLSVQSLQPTITTTPICILELDLDSNYNDS</sequence>
<evidence type="ECO:0000313" key="2">
    <source>
        <dbReference type="Proteomes" id="UP000006882"/>
    </source>
</evidence>
<evidence type="ECO:0000313" key="1">
    <source>
        <dbReference type="EMBL" id="ONI14193.1"/>
    </source>
</evidence>
<reference evidence="1 2" key="1">
    <citation type="journal article" date="2013" name="Nat. Genet.">
        <title>The high-quality draft genome of peach (Prunus persica) identifies unique patterns of genetic diversity, domestication and genome evolution.</title>
        <authorList>
            <consortium name="International Peach Genome Initiative"/>
            <person name="Verde I."/>
            <person name="Abbott A.G."/>
            <person name="Scalabrin S."/>
            <person name="Jung S."/>
            <person name="Shu S."/>
            <person name="Marroni F."/>
            <person name="Zhebentyayeva T."/>
            <person name="Dettori M.T."/>
            <person name="Grimwood J."/>
            <person name="Cattonaro F."/>
            <person name="Zuccolo A."/>
            <person name="Rossini L."/>
            <person name="Jenkins J."/>
            <person name="Vendramin E."/>
            <person name="Meisel L.A."/>
            <person name="Decroocq V."/>
            <person name="Sosinski B."/>
            <person name="Prochnik S."/>
            <person name="Mitros T."/>
            <person name="Policriti A."/>
            <person name="Cipriani G."/>
            <person name="Dondini L."/>
            <person name="Ficklin S."/>
            <person name="Goodstein D.M."/>
            <person name="Xuan P."/>
            <person name="Del Fabbro C."/>
            <person name="Aramini V."/>
            <person name="Copetti D."/>
            <person name="Gonzalez S."/>
            <person name="Horner D.S."/>
            <person name="Falchi R."/>
            <person name="Lucas S."/>
            <person name="Mica E."/>
            <person name="Maldonado J."/>
            <person name="Lazzari B."/>
            <person name="Bielenberg D."/>
            <person name="Pirona R."/>
            <person name="Miculan M."/>
            <person name="Barakat A."/>
            <person name="Testolin R."/>
            <person name="Stella A."/>
            <person name="Tartarini S."/>
            <person name="Tonutti P."/>
            <person name="Arus P."/>
            <person name="Orellana A."/>
            <person name="Wells C."/>
            <person name="Main D."/>
            <person name="Vizzotto G."/>
            <person name="Silva H."/>
            <person name="Salamini F."/>
            <person name="Schmutz J."/>
            <person name="Morgante M."/>
            <person name="Rokhsar D.S."/>
        </authorList>
    </citation>
    <scope>NUCLEOTIDE SEQUENCE [LARGE SCALE GENOMIC DNA]</scope>
    <source>
        <strain evidence="2">cv. Nemared</strain>
    </source>
</reference>
<dbReference type="Proteomes" id="UP000006882">
    <property type="component" value="Chromosome G4"/>
</dbReference>
<organism evidence="1 2">
    <name type="scientific">Prunus persica</name>
    <name type="common">Peach</name>
    <name type="synonym">Amygdalus persica</name>
    <dbReference type="NCBI Taxonomy" id="3760"/>
    <lineage>
        <taxon>Eukaryota</taxon>
        <taxon>Viridiplantae</taxon>
        <taxon>Streptophyta</taxon>
        <taxon>Embryophyta</taxon>
        <taxon>Tracheophyta</taxon>
        <taxon>Spermatophyta</taxon>
        <taxon>Magnoliopsida</taxon>
        <taxon>eudicotyledons</taxon>
        <taxon>Gunneridae</taxon>
        <taxon>Pentapetalae</taxon>
        <taxon>rosids</taxon>
        <taxon>fabids</taxon>
        <taxon>Rosales</taxon>
        <taxon>Rosaceae</taxon>
        <taxon>Amygdaloideae</taxon>
        <taxon>Amygdaleae</taxon>
        <taxon>Prunus</taxon>
    </lineage>
</organism>
<name>A0A251PRJ6_PRUPE</name>
<dbReference type="AlphaFoldDB" id="A0A251PRJ6"/>